<dbReference type="EMBL" id="PPGH01000037">
    <property type="protein sequence ID" value="PQJ95415.1"/>
    <property type="molecule type" value="Genomic_DNA"/>
</dbReference>
<reference evidence="1 2" key="1">
    <citation type="submission" date="2018-01" db="EMBL/GenBank/DDBJ databases">
        <title>The complete genome sequence of Chromatium okenii LaCa, a purple sulfur bacterium with a turbulent life.</title>
        <authorList>
            <person name="Luedin S.M."/>
            <person name="Liechti N."/>
            <person name="Storelli N."/>
            <person name="Danza F."/>
            <person name="Wittwer M."/>
            <person name="Pothier J.F."/>
            <person name="Tonolla M.A."/>
        </authorList>
    </citation>
    <scope>NUCLEOTIDE SEQUENCE [LARGE SCALE GENOMIC DNA]</scope>
    <source>
        <strain evidence="1 2">LaCa</strain>
    </source>
</reference>
<name>A0A2S7XNX0_9GAMM</name>
<proteinExistence type="predicted"/>
<dbReference type="AlphaFoldDB" id="A0A2S7XNX0"/>
<dbReference type="RefSeq" id="WP_105074445.1">
    <property type="nucleotide sequence ID" value="NZ_PPGH01000037.1"/>
</dbReference>
<sequence length="73" mass="8058">MPGQAAKGAELPPLSVRYVYARQRKGEQEWLEVGGAVRDGAEGWLPATAAMDWRQTLTVAFARRQSATRVVFP</sequence>
<keyword evidence="2" id="KW-1185">Reference proteome</keyword>
<evidence type="ECO:0000313" key="2">
    <source>
        <dbReference type="Proteomes" id="UP000239936"/>
    </source>
</evidence>
<accession>A0A2S7XNX0</accession>
<organism evidence="1 2">
    <name type="scientific">Chromatium okenii</name>
    <dbReference type="NCBI Taxonomy" id="61644"/>
    <lineage>
        <taxon>Bacteria</taxon>
        <taxon>Pseudomonadati</taxon>
        <taxon>Pseudomonadota</taxon>
        <taxon>Gammaproteobacteria</taxon>
        <taxon>Chromatiales</taxon>
        <taxon>Chromatiaceae</taxon>
        <taxon>Chromatium</taxon>
    </lineage>
</organism>
<dbReference type="Proteomes" id="UP000239936">
    <property type="component" value="Unassembled WGS sequence"/>
</dbReference>
<dbReference type="OrthoDB" id="9801841at2"/>
<comment type="caution">
    <text evidence="1">The sequence shown here is derived from an EMBL/GenBank/DDBJ whole genome shotgun (WGS) entry which is preliminary data.</text>
</comment>
<evidence type="ECO:0000313" key="1">
    <source>
        <dbReference type="EMBL" id="PQJ95415.1"/>
    </source>
</evidence>
<gene>
    <name evidence="1" type="ORF">CXB77_14475</name>
</gene>
<protein>
    <submittedName>
        <fullName evidence="1">Uncharacterized protein</fullName>
    </submittedName>
</protein>